<dbReference type="PANTHER" id="PTHR35569">
    <property type="entry name" value="CYANAMIDE HYDRATASE DDI2-RELATED"/>
    <property type="match status" value="1"/>
</dbReference>
<feature type="domain" description="HD" evidence="1">
    <location>
        <begin position="97"/>
        <end position="185"/>
    </location>
</feature>
<proteinExistence type="predicted"/>
<name>A0ABY1NQI2_9HYPH</name>
<dbReference type="Gene3D" id="1.10.3210.10">
    <property type="entry name" value="Hypothetical protein af1432"/>
    <property type="match status" value="1"/>
</dbReference>
<protein>
    <submittedName>
        <fullName evidence="2">HD domain-containing protein</fullName>
    </submittedName>
</protein>
<dbReference type="Pfam" id="PF01966">
    <property type="entry name" value="HD"/>
    <property type="match status" value="1"/>
</dbReference>
<dbReference type="EMBL" id="FXTT01000002">
    <property type="protein sequence ID" value="SMP15357.1"/>
    <property type="molecule type" value="Genomic_DNA"/>
</dbReference>
<accession>A0ABY1NQI2</accession>
<dbReference type="CDD" id="cd00077">
    <property type="entry name" value="HDc"/>
    <property type="match status" value="1"/>
</dbReference>
<sequence>MKHQCETPKRKPAIGSLEWGRRHGRHAKGRLTRMEKIAVTANLGRMASLQFFDVLADKAGLIRTYGSTLDGLLPAETTLVQDSLAFAEEVQGLEIMRHSWRTYYFGMLLGAYSGYEVDREILFCSAILHDVGLAAGREEEPCACCFTVQGAERTFKHLIGKGQDRAKVRQIADAIGLHLNGYVSARRHGAEAHLLSRGAMCDVFNMGKKRLTPRILKEISALYPKQDLADALEVWPGHHLEGSRADLFIKLTHNKQGRGASKPDALLHG</sequence>
<reference evidence="2 3" key="1">
    <citation type="submission" date="2017-05" db="EMBL/GenBank/DDBJ databases">
        <authorList>
            <person name="Varghese N."/>
            <person name="Submissions S."/>
        </authorList>
    </citation>
    <scope>NUCLEOTIDE SEQUENCE [LARGE SCALE GENOMIC DNA]</scope>
    <source>
        <strain evidence="2 3">DSM 15949</strain>
    </source>
</reference>
<dbReference type="Proteomes" id="UP001157914">
    <property type="component" value="Unassembled WGS sequence"/>
</dbReference>
<dbReference type="InterPro" id="IPR003607">
    <property type="entry name" value="HD/PDEase_dom"/>
</dbReference>
<evidence type="ECO:0000313" key="2">
    <source>
        <dbReference type="EMBL" id="SMP15357.1"/>
    </source>
</evidence>
<dbReference type="InterPro" id="IPR006674">
    <property type="entry name" value="HD_domain"/>
</dbReference>
<evidence type="ECO:0000313" key="3">
    <source>
        <dbReference type="Proteomes" id="UP001157914"/>
    </source>
</evidence>
<dbReference type="SUPFAM" id="SSF109604">
    <property type="entry name" value="HD-domain/PDEase-like"/>
    <property type="match status" value="1"/>
</dbReference>
<keyword evidence="3" id="KW-1185">Reference proteome</keyword>
<gene>
    <name evidence="2" type="ORF">SAMN06265374_1573</name>
</gene>
<comment type="caution">
    <text evidence="2">The sequence shown here is derived from an EMBL/GenBank/DDBJ whole genome shotgun (WGS) entry which is preliminary data.</text>
</comment>
<dbReference type="PANTHER" id="PTHR35569:SF1">
    <property type="entry name" value="CYANAMIDE HYDRATASE DDI2-RELATED"/>
    <property type="match status" value="1"/>
</dbReference>
<organism evidence="2 3">
    <name type="scientific">Roseibium denhamense</name>
    <dbReference type="NCBI Taxonomy" id="76305"/>
    <lineage>
        <taxon>Bacteria</taxon>
        <taxon>Pseudomonadati</taxon>
        <taxon>Pseudomonadota</taxon>
        <taxon>Alphaproteobacteria</taxon>
        <taxon>Hyphomicrobiales</taxon>
        <taxon>Stappiaceae</taxon>
        <taxon>Roseibium</taxon>
    </lineage>
</organism>
<evidence type="ECO:0000259" key="1">
    <source>
        <dbReference type="Pfam" id="PF01966"/>
    </source>
</evidence>